<dbReference type="InterPro" id="IPR029058">
    <property type="entry name" value="AB_hydrolase_fold"/>
</dbReference>
<dbReference type="Proteomes" id="UP001596523">
    <property type="component" value="Unassembled WGS sequence"/>
</dbReference>
<dbReference type="GO" id="GO:0016787">
    <property type="term" value="F:hydrolase activity"/>
    <property type="evidence" value="ECO:0007669"/>
    <property type="project" value="UniProtKB-KW"/>
</dbReference>
<name>A0ABW2JNX1_9ACTN</name>
<dbReference type="PRINTS" id="PR00111">
    <property type="entry name" value="ABHYDROLASE"/>
</dbReference>
<accession>A0ABW2JNX1</accession>
<evidence type="ECO:0000259" key="1">
    <source>
        <dbReference type="Pfam" id="PF12697"/>
    </source>
</evidence>
<dbReference type="InterPro" id="IPR050266">
    <property type="entry name" value="AB_hydrolase_sf"/>
</dbReference>
<evidence type="ECO:0000313" key="3">
    <source>
        <dbReference type="Proteomes" id="UP001596523"/>
    </source>
</evidence>
<dbReference type="Pfam" id="PF12697">
    <property type="entry name" value="Abhydrolase_6"/>
    <property type="match status" value="1"/>
</dbReference>
<comment type="caution">
    <text evidence="2">The sequence shown here is derived from an EMBL/GenBank/DDBJ whole genome shotgun (WGS) entry which is preliminary data.</text>
</comment>
<dbReference type="SUPFAM" id="SSF53474">
    <property type="entry name" value="alpha/beta-Hydrolases"/>
    <property type="match status" value="1"/>
</dbReference>
<protein>
    <submittedName>
        <fullName evidence="2">Alpha/beta fold hydrolase</fullName>
    </submittedName>
</protein>
<dbReference type="Gene3D" id="3.40.50.1820">
    <property type="entry name" value="alpha/beta hydrolase"/>
    <property type="match status" value="1"/>
</dbReference>
<proteinExistence type="predicted"/>
<keyword evidence="2" id="KW-0378">Hydrolase</keyword>
<dbReference type="RefSeq" id="WP_381833953.1">
    <property type="nucleotide sequence ID" value="NZ_JBHTCF010000010.1"/>
</dbReference>
<organism evidence="2 3">
    <name type="scientific">Streptomyces monticola</name>
    <dbReference type="NCBI Taxonomy" id="2666263"/>
    <lineage>
        <taxon>Bacteria</taxon>
        <taxon>Bacillati</taxon>
        <taxon>Actinomycetota</taxon>
        <taxon>Actinomycetes</taxon>
        <taxon>Kitasatosporales</taxon>
        <taxon>Streptomycetaceae</taxon>
        <taxon>Streptomyces</taxon>
    </lineage>
</organism>
<keyword evidence="3" id="KW-1185">Reference proteome</keyword>
<dbReference type="PANTHER" id="PTHR43798:SF33">
    <property type="entry name" value="HYDROLASE, PUTATIVE (AFU_ORTHOLOGUE AFUA_2G14860)-RELATED"/>
    <property type="match status" value="1"/>
</dbReference>
<sequence length="245" mass="25439">MCLHGIGSSSAAFAHQLADLSTVARVVAWDAPGYAASPDPQAAPGLDGYADTAAELIRERGGRAHVIGVSWGGVIALRLAARHPDLVAGLVIADSSRGSGTDQGRAEGMRRRAAELEASGAQEFAAARAPRLLSPDAPDGLVRAVTRTMAASVRLPGYAWAAETMAATDLTPDLARIDVPALVLCGEHDTVTGVEESQRIAGLLPRGVFVILAGAGHLANQEQPAAFNDWVRAQLRITALIPEFA</sequence>
<evidence type="ECO:0000313" key="2">
    <source>
        <dbReference type="EMBL" id="MFC7307220.1"/>
    </source>
</evidence>
<dbReference type="PANTHER" id="PTHR43798">
    <property type="entry name" value="MONOACYLGLYCEROL LIPASE"/>
    <property type="match status" value="1"/>
</dbReference>
<dbReference type="InterPro" id="IPR000073">
    <property type="entry name" value="AB_hydrolase_1"/>
</dbReference>
<reference evidence="3" key="1">
    <citation type="journal article" date="2019" name="Int. J. Syst. Evol. Microbiol.">
        <title>The Global Catalogue of Microorganisms (GCM) 10K type strain sequencing project: providing services to taxonomists for standard genome sequencing and annotation.</title>
        <authorList>
            <consortium name="The Broad Institute Genomics Platform"/>
            <consortium name="The Broad Institute Genome Sequencing Center for Infectious Disease"/>
            <person name="Wu L."/>
            <person name="Ma J."/>
        </authorList>
    </citation>
    <scope>NUCLEOTIDE SEQUENCE [LARGE SCALE GENOMIC DNA]</scope>
    <source>
        <strain evidence="3">SYNS20</strain>
    </source>
</reference>
<feature type="domain" description="AB hydrolase-1" evidence="1">
    <location>
        <begin position="2"/>
        <end position="229"/>
    </location>
</feature>
<gene>
    <name evidence="2" type="ORF">ACFQVC_23705</name>
</gene>
<dbReference type="EMBL" id="JBHTCF010000010">
    <property type="protein sequence ID" value="MFC7307220.1"/>
    <property type="molecule type" value="Genomic_DNA"/>
</dbReference>